<gene>
    <name evidence="1" type="ORF">DPMN_038511</name>
</gene>
<dbReference type="Proteomes" id="UP000828390">
    <property type="component" value="Unassembled WGS sequence"/>
</dbReference>
<keyword evidence="2" id="KW-1185">Reference proteome</keyword>
<accession>A0A9D4RQB7</accession>
<evidence type="ECO:0000313" key="2">
    <source>
        <dbReference type="Proteomes" id="UP000828390"/>
    </source>
</evidence>
<reference evidence="1" key="2">
    <citation type="submission" date="2020-11" db="EMBL/GenBank/DDBJ databases">
        <authorList>
            <person name="McCartney M.A."/>
            <person name="Auch B."/>
            <person name="Kono T."/>
            <person name="Mallez S."/>
            <person name="Becker A."/>
            <person name="Gohl D.M."/>
            <person name="Silverstein K.A.T."/>
            <person name="Koren S."/>
            <person name="Bechman K.B."/>
            <person name="Herman A."/>
            <person name="Abrahante J.E."/>
            <person name="Garbe J."/>
        </authorList>
    </citation>
    <scope>NUCLEOTIDE SEQUENCE</scope>
    <source>
        <strain evidence="1">Duluth1</strain>
        <tissue evidence="1">Whole animal</tissue>
    </source>
</reference>
<protein>
    <submittedName>
        <fullName evidence="1">Uncharacterized protein</fullName>
    </submittedName>
</protein>
<reference evidence="1" key="1">
    <citation type="journal article" date="2019" name="bioRxiv">
        <title>The Genome of the Zebra Mussel, Dreissena polymorpha: A Resource for Invasive Species Research.</title>
        <authorList>
            <person name="McCartney M.A."/>
            <person name="Auch B."/>
            <person name="Kono T."/>
            <person name="Mallez S."/>
            <person name="Zhang Y."/>
            <person name="Obille A."/>
            <person name="Becker A."/>
            <person name="Abrahante J.E."/>
            <person name="Garbe J."/>
            <person name="Badalamenti J.P."/>
            <person name="Herman A."/>
            <person name="Mangelson H."/>
            <person name="Liachko I."/>
            <person name="Sullivan S."/>
            <person name="Sone E.D."/>
            <person name="Koren S."/>
            <person name="Silverstein K.A.T."/>
            <person name="Beckman K.B."/>
            <person name="Gohl D.M."/>
        </authorList>
    </citation>
    <scope>NUCLEOTIDE SEQUENCE</scope>
    <source>
        <strain evidence="1">Duluth1</strain>
        <tissue evidence="1">Whole animal</tissue>
    </source>
</reference>
<name>A0A9D4RQB7_DREPO</name>
<proteinExistence type="predicted"/>
<sequence>MFTFTTQYGSHVHSCSRKPHSSCSLMLTYTTQCSSHRKQLGKWPFESSLSIHAQVMWYVHSLRSFHLEVVSKVVSTVERTEIVSKVVSSGVYAVHYAKQLYVSVNMLLKKKS</sequence>
<comment type="caution">
    <text evidence="1">The sequence shown here is derived from an EMBL/GenBank/DDBJ whole genome shotgun (WGS) entry which is preliminary data.</text>
</comment>
<dbReference type="AlphaFoldDB" id="A0A9D4RQB7"/>
<organism evidence="1 2">
    <name type="scientific">Dreissena polymorpha</name>
    <name type="common">Zebra mussel</name>
    <name type="synonym">Mytilus polymorpha</name>
    <dbReference type="NCBI Taxonomy" id="45954"/>
    <lineage>
        <taxon>Eukaryota</taxon>
        <taxon>Metazoa</taxon>
        <taxon>Spiralia</taxon>
        <taxon>Lophotrochozoa</taxon>
        <taxon>Mollusca</taxon>
        <taxon>Bivalvia</taxon>
        <taxon>Autobranchia</taxon>
        <taxon>Heteroconchia</taxon>
        <taxon>Euheterodonta</taxon>
        <taxon>Imparidentia</taxon>
        <taxon>Neoheterodontei</taxon>
        <taxon>Myida</taxon>
        <taxon>Dreissenoidea</taxon>
        <taxon>Dreissenidae</taxon>
        <taxon>Dreissena</taxon>
    </lineage>
</organism>
<dbReference type="EMBL" id="JAIWYP010000002">
    <property type="protein sequence ID" value="KAH3875248.1"/>
    <property type="molecule type" value="Genomic_DNA"/>
</dbReference>
<evidence type="ECO:0000313" key="1">
    <source>
        <dbReference type="EMBL" id="KAH3875248.1"/>
    </source>
</evidence>